<organism evidence="1 2">
    <name type="scientific">Elysia marginata</name>
    <dbReference type="NCBI Taxonomy" id="1093978"/>
    <lineage>
        <taxon>Eukaryota</taxon>
        <taxon>Metazoa</taxon>
        <taxon>Spiralia</taxon>
        <taxon>Lophotrochozoa</taxon>
        <taxon>Mollusca</taxon>
        <taxon>Gastropoda</taxon>
        <taxon>Heterobranchia</taxon>
        <taxon>Euthyneura</taxon>
        <taxon>Panpulmonata</taxon>
        <taxon>Sacoglossa</taxon>
        <taxon>Placobranchoidea</taxon>
        <taxon>Plakobranchidae</taxon>
        <taxon>Elysia</taxon>
    </lineage>
</organism>
<accession>A0AAV4HWK9</accession>
<name>A0AAV4HWK9_9GAST</name>
<sequence>MCMNSFPEFLKLLLEAKRTRSAPWALAGTDAGRQADSLHRELLRNILRNRYLINISNASWYKRKCSEAPLSVHMPSARWRLFGHFVRKDTNISAK</sequence>
<evidence type="ECO:0000313" key="1">
    <source>
        <dbReference type="EMBL" id="GFS02297.1"/>
    </source>
</evidence>
<proteinExistence type="predicted"/>
<gene>
    <name evidence="1" type="ORF">ElyMa_001119500</name>
</gene>
<dbReference type="Proteomes" id="UP000762676">
    <property type="component" value="Unassembled WGS sequence"/>
</dbReference>
<comment type="caution">
    <text evidence="1">The sequence shown here is derived from an EMBL/GenBank/DDBJ whole genome shotgun (WGS) entry which is preliminary data.</text>
</comment>
<evidence type="ECO:0000313" key="2">
    <source>
        <dbReference type="Proteomes" id="UP000762676"/>
    </source>
</evidence>
<dbReference type="AlphaFoldDB" id="A0AAV4HWK9"/>
<keyword evidence="2" id="KW-1185">Reference proteome</keyword>
<reference evidence="1 2" key="1">
    <citation type="journal article" date="2021" name="Elife">
        <title>Chloroplast acquisition without the gene transfer in kleptoplastic sea slugs, Plakobranchus ocellatus.</title>
        <authorList>
            <person name="Maeda T."/>
            <person name="Takahashi S."/>
            <person name="Yoshida T."/>
            <person name="Shimamura S."/>
            <person name="Takaki Y."/>
            <person name="Nagai Y."/>
            <person name="Toyoda A."/>
            <person name="Suzuki Y."/>
            <person name="Arimoto A."/>
            <person name="Ishii H."/>
            <person name="Satoh N."/>
            <person name="Nishiyama T."/>
            <person name="Hasebe M."/>
            <person name="Maruyama T."/>
            <person name="Minagawa J."/>
            <person name="Obokata J."/>
            <person name="Shigenobu S."/>
        </authorList>
    </citation>
    <scope>NUCLEOTIDE SEQUENCE [LARGE SCALE GENOMIC DNA]</scope>
</reference>
<protein>
    <submittedName>
        <fullName evidence="1">Uncharacterized protein</fullName>
    </submittedName>
</protein>
<dbReference type="EMBL" id="BMAT01002232">
    <property type="protein sequence ID" value="GFS02297.1"/>
    <property type="molecule type" value="Genomic_DNA"/>
</dbReference>